<comment type="catalytic activity">
    <reaction evidence="11">
        <text>2-formamido-N(1)-(5-O-phospho-beta-D-ribosyl)acetamidine + ATP = 5-amino-1-(5-phospho-beta-D-ribosyl)imidazole + ADP + phosphate + H(+)</text>
        <dbReference type="Rhea" id="RHEA:23032"/>
        <dbReference type="ChEBI" id="CHEBI:15378"/>
        <dbReference type="ChEBI" id="CHEBI:30616"/>
        <dbReference type="ChEBI" id="CHEBI:43474"/>
        <dbReference type="ChEBI" id="CHEBI:137981"/>
        <dbReference type="ChEBI" id="CHEBI:147287"/>
        <dbReference type="ChEBI" id="CHEBI:456216"/>
        <dbReference type="EC" id="6.3.3.1"/>
    </reaction>
</comment>
<dbReference type="EC" id="6.3.3.1" evidence="3"/>
<dbReference type="UniPathway" id="UPA00074">
    <property type="reaction ID" value="UER00129"/>
</dbReference>
<evidence type="ECO:0000256" key="11">
    <source>
        <dbReference type="ARBA" id="ARBA00049057"/>
    </source>
</evidence>
<dbReference type="Proteomes" id="UP000231371">
    <property type="component" value="Unassembled WGS sequence"/>
</dbReference>
<accession>A0A2H0KF91</accession>
<gene>
    <name evidence="14" type="ORF">COV89_03135</name>
</gene>
<dbReference type="AlphaFoldDB" id="A0A2H0KF91"/>
<dbReference type="InterPro" id="IPR016188">
    <property type="entry name" value="PurM-like_N"/>
</dbReference>
<evidence type="ECO:0000259" key="13">
    <source>
        <dbReference type="Pfam" id="PF02769"/>
    </source>
</evidence>
<comment type="pathway">
    <text evidence="1">Purine metabolism; IMP biosynthesis via de novo pathway; 5-amino-1-(5-phospho-D-ribosyl)imidazole from N(2)-formyl-N(1)-(5-phospho-D-ribosyl)glycinamide: step 2/2.</text>
</comment>
<dbReference type="InterPro" id="IPR010918">
    <property type="entry name" value="PurM-like_C_dom"/>
</dbReference>
<evidence type="ECO:0000256" key="9">
    <source>
        <dbReference type="ARBA" id="ARBA00032931"/>
    </source>
</evidence>
<evidence type="ECO:0000256" key="6">
    <source>
        <dbReference type="ARBA" id="ARBA00022741"/>
    </source>
</evidence>
<evidence type="ECO:0000256" key="1">
    <source>
        <dbReference type="ARBA" id="ARBA00004686"/>
    </source>
</evidence>
<evidence type="ECO:0000256" key="7">
    <source>
        <dbReference type="ARBA" id="ARBA00022840"/>
    </source>
</evidence>
<evidence type="ECO:0000256" key="5">
    <source>
        <dbReference type="ARBA" id="ARBA00022598"/>
    </source>
</evidence>
<protein>
    <recommendedName>
        <fullName evidence="4">Phosphoribosylformylglycinamidine cyclo-ligase</fullName>
        <ecNumber evidence="3">6.3.3.1</ecNumber>
    </recommendedName>
    <alternativeName>
        <fullName evidence="9">AIR synthase</fullName>
    </alternativeName>
    <alternativeName>
        <fullName evidence="10">AIRS</fullName>
    </alternativeName>
    <alternativeName>
        <fullName evidence="8">Phosphoribosyl-aminoimidazole synthetase</fullName>
    </alternativeName>
</protein>
<comment type="similarity">
    <text evidence="2">Belongs to the AIR synthase family.</text>
</comment>
<dbReference type="Pfam" id="PF00586">
    <property type="entry name" value="AIRS"/>
    <property type="match status" value="1"/>
</dbReference>
<keyword evidence="6" id="KW-0547">Nucleotide-binding</keyword>
<evidence type="ECO:0000256" key="3">
    <source>
        <dbReference type="ARBA" id="ARBA00013047"/>
    </source>
</evidence>
<evidence type="ECO:0000256" key="8">
    <source>
        <dbReference type="ARBA" id="ARBA00031908"/>
    </source>
</evidence>
<dbReference type="GO" id="GO:0005524">
    <property type="term" value="F:ATP binding"/>
    <property type="evidence" value="ECO:0007669"/>
    <property type="project" value="UniProtKB-KW"/>
</dbReference>
<sequence length="370" mass="40772">MLHECKITYSSTGVNYDAMDPFKRLAQLRARATSGNFDHFGIKEVEASRGESAYVWEEKDSYRAFVIEGLGTKNLVADKTRKITGKTYYDAIAQDTVAMIINDLIVAGAEPQVVNAYFAVGSSDWFSDEKRARDLVEGWVKACNLAGVVWGGGETPTLKGIIEPDTIDLSGSAVGIVKPKERLALGDKLTPGDAIFLVESSGIHANGLTLARTIASRLSQGYATLLSDGKGYGESLLTPTHIYAGLIRDCFKAGIDIHYMVNITGHGWRKLMRANREFSYIVEQVPEPQSVFRFIQEQSRNDDQEMYGNFNMGAGFALFIPENEVTLAQKIALAKYGWSSQQAGYVKEGERQVIIKPKGVVYKSKQLGVR</sequence>
<dbReference type="InterPro" id="IPR004733">
    <property type="entry name" value="PurM_cligase"/>
</dbReference>
<dbReference type="SUPFAM" id="SSF56042">
    <property type="entry name" value="PurM C-terminal domain-like"/>
    <property type="match status" value="1"/>
</dbReference>
<reference evidence="14 15" key="1">
    <citation type="submission" date="2017-09" db="EMBL/GenBank/DDBJ databases">
        <title>Depth-based differentiation of microbial function through sediment-hosted aquifers and enrichment of novel symbionts in the deep terrestrial subsurface.</title>
        <authorList>
            <person name="Probst A.J."/>
            <person name="Ladd B."/>
            <person name="Jarett J.K."/>
            <person name="Geller-Mcgrath D.E."/>
            <person name="Sieber C.M."/>
            <person name="Emerson J.B."/>
            <person name="Anantharaman K."/>
            <person name="Thomas B.C."/>
            <person name="Malmstrom R."/>
            <person name="Stieglmeier M."/>
            <person name="Klingl A."/>
            <person name="Woyke T."/>
            <person name="Ryan C.M."/>
            <person name="Banfield J.F."/>
        </authorList>
    </citation>
    <scope>NUCLEOTIDE SEQUENCE [LARGE SCALE GENOMIC DNA]</scope>
    <source>
        <strain evidence="14">CG11_big_fil_rev_8_21_14_0_20_40_12</strain>
    </source>
</reference>
<dbReference type="GO" id="GO:0004641">
    <property type="term" value="F:phosphoribosylformylglycinamidine cyclo-ligase activity"/>
    <property type="evidence" value="ECO:0007669"/>
    <property type="project" value="UniProtKB-EC"/>
</dbReference>
<name>A0A2H0KF91_9BACT</name>
<dbReference type="GO" id="GO:0004637">
    <property type="term" value="F:phosphoribosylamine-glycine ligase activity"/>
    <property type="evidence" value="ECO:0007669"/>
    <property type="project" value="TreeGrafter"/>
</dbReference>
<dbReference type="Pfam" id="PF02769">
    <property type="entry name" value="AIRS_C"/>
    <property type="match status" value="1"/>
</dbReference>
<evidence type="ECO:0000313" key="14">
    <source>
        <dbReference type="EMBL" id="PIQ69931.1"/>
    </source>
</evidence>
<dbReference type="GO" id="GO:0005829">
    <property type="term" value="C:cytosol"/>
    <property type="evidence" value="ECO:0007669"/>
    <property type="project" value="TreeGrafter"/>
</dbReference>
<dbReference type="InterPro" id="IPR036921">
    <property type="entry name" value="PurM-like_N_sf"/>
</dbReference>
<dbReference type="Gene3D" id="3.30.1330.10">
    <property type="entry name" value="PurM-like, N-terminal domain"/>
    <property type="match status" value="1"/>
</dbReference>
<feature type="domain" description="PurM-like C-terminal" evidence="13">
    <location>
        <begin position="191"/>
        <end position="354"/>
    </location>
</feature>
<dbReference type="EMBL" id="PCVI01000050">
    <property type="protein sequence ID" value="PIQ69931.1"/>
    <property type="molecule type" value="Genomic_DNA"/>
</dbReference>
<evidence type="ECO:0000313" key="15">
    <source>
        <dbReference type="Proteomes" id="UP000231371"/>
    </source>
</evidence>
<evidence type="ECO:0000259" key="12">
    <source>
        <dbReference type="Pfam" id="PF00586"/>
    </source>
</evidence>
<dbReference type="GO" id="GO:0046084">
    <property type="term" value="P:adenine biosynthetic process"/>
    <property type="evidence" value="ECO:0007669"/>
    <property type="project" value="TreeGrafter"/>
</dbReference>
<dbReference type="Gene3D" id="3.90.650.10">
    <property type="entry name" value="PurM-like C-terminal domain"/>
    <property type="match status" value="1"/>
</dbReference>
<organism evidence="14 15">
    <name type="scientific">Candidatus Shapirobacteria bacterium CG11_big_fil_rev_8_21_14_0_20_40_12</name>
    <dbReference type="NCBI Taxonomy" id="1974889"/>
    <lineage>
        <taxon>Bacteria</taxon>
        <taxon>Candidatus Shapironibacteriota</taxon>
    </lineage>
</organism>
<proteinExistence type="inferred from homology"/>
<dbReference type="GO" id="GO:0006189">
    <property type="term" value="P:'de novo' IMP biosynthetic process"/>
    <property type="evidence" value="ECO:0007669"/>
    <property type="project" value="UniProtKB-UniPathway"/>
</dbReference>
<dbReference type="PANTHER" id="PTHR10520:SF12">
    <property type="entry name" value="TRIFUNCTIONAL PURINE BIOSYNTHETIC PROTEIN ADENOSINE-3"/>
    <property type="match status" value="1"/>
</dbReference>
<keyword evidence="5 14" id="KW-0436">Ligase</keyword>
<evidence type="ECO:0000256" key="2">
    <source>
        <dbReference type="ARBA" id="ARBA00010280"/>
    </source>
</evidence>
<dbReference type="SUPFAM" id="SSF55326">
    <property type="entry name" value="PurM N-terminal domain-like"/>
    <property type="match status" value="1"/>
</dbReference>
<feature type="domain" description="PurM-like N-terminal" evidence="12">
    <location>
        <begin position="59"/>
        <end position="177"/>
    </location>
</feature>
<keyword evidence="7" id="KW-0067">ATP-binding</keyword>
<evidence type="ECO:0000256" key="4">
    <source>
        <dbReference type="ARBA" id="ARBA00020367"/>
    </source>
</evidence>
<comment type="caution">
    <text evidence="14">The sequence shown here is derived from an EMBL/GenBank/DDBJ whole genome shotgun (WGS) entry which is preliminary data.</text>
</comment>
<dbReference type="InterPro" id="IPR036676">
    <property type="entry name" value="PurM-like_C_sf"/>
</dbReference>
<evidence type="ECO:0000256" key="10">
    <source>
        <dbReference type="ARBA" id="ARBA00033093"/>
    </source>
</evidence>
<dbReference type="PANTHER" id="PTHR10520">
    <property type="entry name" value="TRIFUNCTIONAL PURINE BIOSYNTHETIC PROTEIN ADENOSINE-3-RELATED"/>
    <property type="match status" value="1"/>
</dbReference>